<dbReference type="Gene3D" id="2.160.20.120">
    <property type="match status" value="1"/>
</dbReference>
<accession>A0ABS1HKH2</accession>
<sequence length="231" mass="25175">MKLTNTIILLFAIILGINAQEPDHTQLRKVGSFDKVKASKGINVTLIEGDKEEVDVHIKNGEVTDVITEVKNRKLTVKMKTKIYKDVHVQVYVTYKRLRDIDAGSGATIDAENTIYAESLKLRGGTDAKLLLDVDVNNLEVTGSACKIELEGKTKFQDVSIGTGGKYLAYNLESEETYAKSTLGSIVEVVANEKLSGTAGSGGVVYFMGEPDKIEKKESTGGKVKKENQTT</sequence>
<name>A0ABS1HKH2_9BACT</name>
<reference evidence="2 3" key="1">
    <citation type="submission" date="2021-01" db="EMBL/GenBank/DDBJ databases">
        <title>Carboxyliciviraga sp.nov., isolated from coastal sediments.</title>
        <authorList>
            <person name="Lu D."/>
            <person name="Zhang T."/>
        </authorList>
    </citation>
    <scope>NUCLEOTIDE SEQUENCE [LARGE SCALE GENOMIC DNA]</scope>
    <source>
        <strain evidence="2 3">N1Y132</strain>
    </source>
</reference>
<dbReference type="Pfam" id="PF10988">
    <property type="entry name" value="DUF2807"/>
    <property type="match status" value="1"/>
</dbReference>
<organism evidence="2 3">
    <name type="scientific">Carboxylicivirga marina</name>
    <dbReference type="NCBI Taxonomy" id="2800988"/>
    <lineage>
        <taxon>Bacteria</taxon>
        <taxon>Pseudomonadati</taxon>
        <taxon>Bacteroidota</taxon>
        <taxon>Bacteroidia</taxon>
        <taxon>Marinilabiliales</taxon>
        <taxon>Marinilabiliaceae</taxon>
        <taxon>Carboxylicivirga</taxon>
    </lineage>
</organism>
<comment type="caution">
    <text evidence="2">The sequence shown here is derived from an EMBL/GenBank/DDBJ whole genome shotgun (WGS) entry which is preliminary data.</text>
</comment>
<feature type="domain" description="Putative auto-transporter adhesin head GIN" evidence="1">
    <location>
        <begin position="33"/>
        <end position="211"/>
    </location>
</feature>
<dbReference type="InterPro" id="IPR021255">
    <property type="entry name" value="DUF2807"/>
</dbReference>
<keyword evidence="3" id="KW-1185">Reference proteome</keyword>
<dbReference type="RefSeq" id="WP_200465366.1">
    <property type="nucleotide sequence ID" value="NZ_JAENRR010000027.1"/>
</dbReference>
<evidence type="ECO:0000259" key="1">
    <source>
        <dbReference type="Pfam" id="PF10988"/>
    </source>
</evidence>
<dbReference type="EMBL" id="JAENRR010000027">
    <property type="protein sequence ID" value="MBK3518141.1"/>
    <property type="molecule type" value="Genomic_DNA"/>
</dbReference>
<dbReference type="Proteomes" id="UP000605676">
    <property type="component" value="Unassembled WGS sequence"/>
</dbReference>
<proteinExistence type="predicted"/>
<protein>
    <submittedName>
        <fullName evidence="2">DUF2807 domain-containing protein</fullName>
    </submittedName>
</protein>
<evidence type="ECO:0000313" key="3">
    <source>
        <dbReference type="Proteomes" id="UP000605676"/>
    </source>
</evidence>
<gene>
    <name evidence="2" type="ORF">JIV24_12420</name>
</gene>
<evidence type="ECO:0000313" key="2">
    <source>
        <dbReference type="EMBL" id="MBK3518141.1"/>
    </source>
</evidence>